<dbReference type="PROSITE" id="PS00479">
    <property type="entry name" value="ZF_DAG_PE_1"/>
    <property type="match status" value="1"/>
</dbReference>
<feature type="coiled-coil region" evidence="3">
    <location>
        <begin position="112"/>
        <end position="160"/>
    </location>
</feature>
<feature type="domain" description="Phorbol-ester/DAG-type" evidence="6">
    <location>
        <begin position="358"/>
        <end position="407"/>
    </location>
</feature>
<proteinExistence type="predicted"/>
<evidence type="ECO:0000256" key="5">
    <source>
        <dbReference type="SAM" id="Phobius"/>
    </source>
</evidence>
<evidence type="ECO:0000259" key="6">
    <source>
        <dbReference type="PROSITE" id="PS50081"/>
    </source>
</evidence>
<evidence type="ECO:0000256" key="3">
    <source>
        <dbReference type="SAM" id="Coils"/>
    </source>
</evidence>
<dbReference type="CDD" id="cd20821">
    <property type="entry name" value="C1_MgcRacGAP"/>
    <property type="match status" value="1"/>
</dbReference>
<evidence type="ECO:0000256" key="2">
    <source>
        <dbReference type="ARBA" id="ARBA00022833"/>
    </source>
</evidence>
<dbReference type="PROSITE" id="PS50081">
    <property type="entry name" value="ZF_DAG_PE_2"/>
    <property type="match status" value="1"/>
</dbReference>
<keyword evidence="9" id="KW-1185">Reference proteome</keyword>
<feature type="compositionally biased region" description="Basic and acidic residues" evidence="4">
    <location>
        <begin position="297"/>
        <end position="312"/>
    </location>
</feature>
<evidence type="ECO:0000313" key="9">
    <source>
        <dbReference type="Proteomes" id="UP001217089"/>
    </source>
</evidence>
<organism evidence="8 9">
    <name type="scientific">Tegillarca granosa</name>
    <name type="common">Malaysian cockle</name>
    <name type="synonym">Anadara granosa</name>
    <dbReference type="NCBI Taxonomy" id="220873"/>
    <lineage>
        <taxon>Eukaryota</taxon>
        <taxon>Metazoa</taxon>
        <taxon>Spiralia</taxon>
        <taxon>Lophotrochozoa</taxon>
        <taxon>Mollusca</taxon>
        <taxon>Bivalvia</taxon>
        <taxon>Autobranchia</taxon>
        <taxon>Pteriomorphia</taxon>
        <taxon>Arcoida</taxon>
        <taxon>Arcoidea</taxon>
        <taxon>Arcidae</taxon>
        <taxon>Tegillarca</taxon>
    </lineage>
</organism>
<dbReference type="CDD" id="cd04382">
    <property type="entry name" value="RhoGAP_MgcRacGAP"/>
    <property type="match status" value="1"/>
</dbReference>
<dbReference type="SMART" id="SM00109">
    <property type="entry name" value="C1"/>
    <property type="match status" value="1"/>
</dbReference>
<dbReference type="PROSITE" id="PS50238">
    <property type="entry name" value="RHOGAP"/>
    <property type="match status" value="1"/>
</dbReference>
<dbReference type="InterPro" id="IPR000198">
    <property type="entry name" value="RhoGAP_dom"/>
</dbReference>
<evidence type="ECO:0000313" key="8">
    <source>
        <dbReference type="EMBL" id="KAJ8313989.1"/>
    </source>
</evidence>
<dbReference type="Gene3D" id="3.30.60.20">
    <property type="match status" value="1"/>
</dbReference>
<keyword evidence="1" id="KW-0479">Metal-binding</keyword>
<reference evidence="8 9" key="1">
    <citation type="submission" date="2022-12" db="EMBL/GenBank/DDBJ databases">
        <title>Chromosome-level genome of Tegillarca granosa.</title>
        <authorList>
            <person name="Kim J."/>
        </authorList>
    </citation>
    <scope>NUCLEOTIDE SEQUENCE [LARGE SCALE GENOMIC DNA]</scope>
    <source>
        <strain evidence="8">Teg-2019</strain>
        <tissue evidence="8">Adductor muscle</tissue>
    </source>
</reference>
<dbReference type="EMBL" id="JARBDR010000342">
    <property type="protein sequence ID" value="KAJ8313989.1"/>
    <property type="molecule type" value="Genomic_DNA"/>
</dbReference>
<keyword evidence="5" id="KW-0472">Membrane</keyword>
<keyword evidence="3" id="KW-0175">Coiled coil</keyword>
<keyword evidence="5" id="KW-0812">Transmembrane</keyword>
<comment type="caution">
    <text evidence="8">The sequence shown here is derived from an EMBL/GenBank/DDBJ whole genome shotgun (WGS) entry which is preliminary data.</text>
</comment>
<gene>
    <name evidence="8" type="ORF">KUTeg_008550</name>
</gene>
<protein>
    <recommendedName>
        <fullName evidence="10">Rac GTPase-activating protein 1</fullName>
    </recommendedName>
</protein>
<dbReference type="InterPro" id="IPR008936">
    <property type="entry name" value="Rho_GTPase_activation_prot"/>
</dbReference>
<evidence type="ECO:0000256" key="1">
    <source>
        <dbReference type="ARBA" id="ARBA00022723"/>
    </source>
</evidence>
<keyword evidence="5" id="KW-1133">Transmembrane helix</keyword>
<sequence>MTTERKSCIHRLYLDLSYHQHFAFFYFIAAVLVGRLILLSIIHIRNNSIGYLRAKRKTIMLDMDPKLSLVATFDDLIRNARVLQTGIEPEFKQFVHNQEDCRLKWFQAECMVEDTAETIKRLTAENSALQTRLKHARSEIEKEIERRQAAEQERDQLLLVDKDHRSVLNDKDREKLAFLSNTHQRSKFEGSPKRLTTINESTHSLLSESYFDKTDDDLIETSYLRSGRKWKRPSAPPMEEEEGRTTPPKRRRSDENDLNNSITTKTTVTLNSDGKPLTHTTEVTSNRKLNKSFSEPALDKHNGGIPIRHIDSDPESEDSCYDSPRARNRRKSKGILKQTPETPGLRKAHSASKGLNRVHFFISKTVIKPESCIPCGKRIKFGKLAMKCKDCRAVCHPECKDNLPLPCIPNAPSTPGTAKFSGGVISDFTPLESPMIPAIVVHCVNEVEARGLNEVGIYRVPGSDSQVKELKKEFLKGRGVPNLSHYDDIHVVCGCLKLFLRSLKEPLVTYKLWRNFVNAAENRDSAMRESEFYQVISQLPQPNRDTLAFLILHLVRVGECVECKMPLSNLCKVFGPTIVGYSVTDPEPLQMINETKYQTMVLEGLVELPLDYWESFLNIDTENLYPNQFNTPKTPDSRADLPQSMLGPLHTPGSYDKNRTIGKNTYTPNKHGKSKLMPPLVCQQKSTDQQKTESFLLLTNAELINRSQLCTYFTFHEREKMIKQKRCSHRIGKLK</sequence>
<dbReference type="Pfam" id="PF00620">
    <property type="entry name" value="RhoGAP"/>
    <property type="match status" value="1"/>
</dbReference>
<dbReference type="Proteomes" id="UP001217089">
    <property type="component" value="Unassembled WGS sequence"/>
</dbReference>
<evidence type="ECO:0008006" key="10">
    <source>
        <dbReference type="Google" id="ProtNLM"/>
    </source>
</evidence>
<keyword evidence="2" id="KW-0862">Zinc</keyword>
<dbReference type="PANTHER" id="PTHR46199">
    <property type="entry name" value="RAC GTPASE-ACTIVATING PROTEIN 1"/>
    <property type="match status" value="1"/>
</dbReference>
<name>A0ABQ9F9F6_TEGGR</name>
<dbReference type="PANTHER" id="PTHR46199:SF3">
    <property type="entry name" value="RAC GTPASE-ACTIVATING PROTEIN 1"/>
    <property type="match status" value="1"/>
</dbReference>
<dbReference type="SUPFAM" id="SSF48350">
    <property type="entry name" value="GTPase activation domain, GAP"/>
    <property type="match status" value="1"/>
</dbReference>
<feature type="compositionally biased region" description="Polar residues" evidence="4">
    <location>
        <begin position="258"/>
        <end position="293"/>
    </location>
</feature>
<dbReference type="SUPFAM" id="SSF57889">
    <property type="entry name" value="Cysteine-rich domain"/>
    <property type="match status" value="1"/>
</dbReference>
<evidence type="ECO:0000259" key="7">
    <source>
        <dbReference type="PROSITE" id="PS50238"/>
    </source>
</evidence>
<dbReference type="Gene3D" id="1.10.555.10">
    <property type="entry name" value="Rho GTPase activation protein"/>
    <property type="match status" value="1"/>
</dbReference>
<dbReference type="InterPro" id="IPR046349">
    <property type="entry name" value="C1-like_sf"/>
</dbReference>
<feature type="region of interest" description="Disordered" evidence="4">
    <location>
        <begin position="226"/>
        <end position="350"/>
    </location>
</feature>
<feature type="transmembrane region" description="Helical" evidence="5">
    <location>
        <begin position="21"/>
        <end position="44"/>
    </location>
</feature>
<dbReference type="Pfam" id="PF00130">
    <property type="entry name" value="C1_1"/>
    <property type="match status" value="1"/>
</dbReference>
<evidence type="ECO:0000256" key="4">
    <source>
        <dbReference type="SAM" id="MobiDB-lite"/>
    </source>
</evidence>
<dbReference type="SMART" id="SM00324">
    <property type="entry name" value="RhoGAP"/>
    <property type="match status" value="1"/>
</dbReference>
<dbReference type="InterPro" id="IPR002219">
    <property type="entry name" value="PKC_DAG/PE"/>
</dbReference>
<feature type="domain" description="Rho-GAP" evidence="7">
    <location>
        <begin position="429"/>
        <end position="613"/>
    </location>
</feature>
<accession>A0ABQ9F9F6</accession>